<keyword evidence="2" id="KW-1185">Reference proteome</keyword>
<organism evidence="1 2">
    <name type="scientific">Entomophthora muscae</name>
    <dbReference type="NCBI Taxonomy" id="34485"/>
    <lineage>
        <taxon>Eukaryota</taxon>
        <taxon>Fungi</taxon>
        <taxon>Fungi incertae sedis</taxon>
        <taxon>Zoopagomycota</taxon>
        <taxon>Entomophthoromycotina</taxon>
        <taxon>Entomophthoromycetes</taxon>
        <taxon>Entomophthorales</taxon>
        <taxon>Entomophthoraceae</taxon>
        <taxon>Entomophthora</taxon>
    </lineage>
</organism>
<dbReference type="EMBL" id="QTSX02003387">
    <property type="protein sequence ID" value="KAJ9071246.1"/>
    <property type="molecule type" value="Genomic_DNA"/>
</dbReference>
<evidence type="ECO:0000313" key="1">
    <source>
        <dbReference type="EMBL" id="KAJ9071246.1"/>
    </source>
</evidence>
<proteinExistence type="predicted"/>
<evidence type="ECO:0000313" key="2">
    <source>
        <dbReference type="Proteomes" id="UP001165960"/>
    </source>
</evidence>
<dbReference type="Proteomes" id="UP001165960">
    <property type="component" value="Unassembled WGS sequence"/>
</dbReference>
<reference evidence="1" key="1">
    <citation type="submission" date="2022-04" db="EMBL/GenBank/DDBJ databases">
        <title>Genome of the entomopathogenic fungus Entomophthora muscae.</title>
        <authorList>
            <person name="Elya C."/>
            <person name="Lovett B.R."/>
            <person name="Lee E."/>
            <person name="Macias A.M."/>
            <person name="Hajek A.E."/>
            <person name="De Bivort B.L."/>
            <person name="Kasson M.T."/>
            <person name="De Fine Licht H.H."/>
            <person name="Stajich J.E."/>
        </authorList>
    </citation>
    <scope>NUCLEOTIDE SEQUENCE</scope>
    <source>
        <strain evidence="1">Berkeley</strain>
    </source>
</reference>
<sequence>MSTPGIGTITWIAINPIIQLGLCGGIGNVLARKGILTTQGSKMLSQLLVLVFSPCLLFSKMLDSVTPQAVERMAIVVPIVLFYITLGMVAGFAFRKLFASTLAPDFNYSILVAAGWSNWGDIPLAVIRNITSTPYFKEEDNALGVAYIAVFVMVFNITLFPMGGERLVARDHKSPKVLSNHDIEPGTVAQPTDGSKSNTPQRKSLKARILKFIVSLLTPINIGIIGGLIIGLTPAKDLFISNPSGTLLVAQVSPPLNVIYKSTDFLGAACVPLGLINLGASLVDIDFKRIFSLANFVFACFKLIITPAIGISVIYWMTHGLGIISPDEKVLQLVLMFATCVPSATTSLILYQFYSPSGESHHMASLLVLQYILGSVTMAVTLIVSLILILD</sequence>
<accession>A0ACC2T9U9</accession>
<comment type="caution">
    <text evidence="1">The sequence shown here is derived from an EMBL/GenBank/DDBJ whole genome shotgun (WGS) entry which is preliminary data.</text>
</comment>
<protein>
    <submittedName>
        <fullName evidence="1">Protein M3, variant 3</fullName>
    </submittedName>
</protein>
<gene>
    <name evidence="1" type="primary">ECM3</name>
    <name evidence="1" type="ORF">DSO57_1038899</name>
</gene>
<name>A0ACC2T9U9_9FUNG</name>